<name>A0AAW0MDJ9_QUESU</name>
<dbReference type="Pfam" id="PF08718">
    <property type="entry name" value="GLTP"/>
    <property type="match status" value="1"/>
</dbReference>
<proteinExistence type="predicted"/>
<organism evidence="2">
    <name type="scientific">Quercus suber</name>
    <name type="common">Cork oak</name>
    <dbReference type="NCBI Taxonomy" id="58331"/>
    <lineage>
        <taxon>Eukaryota</taxon>
        <taxon>Viridiplantae</taxon>
        <taxon>Streptophyta</taxon>
        <taxon>Embryophyta</taxon>
        <taxon>Tracheophyta</taxon>
        <taxon>Spermatophyta</taxon>
        <taxon>Magnoliopsida</taxon>
        <taxon>eudicotyledons</taxon>
        <taxon>Gunneridae</taxon>
        <taxon>Pentapetalae</taxon>
        <taxon>rosids</taxon>
        <taxon>fabids</taxon>
        <taxon>Fagales</taxon>
        <taxon>Fagaceae</taxon>
        <taxon>Quercus</taxon>
    </lineage>
</organism>
<dbReference type="AlphaFoldDB" id="A0AAW0MDJ9"/>
<accession>A0AAW0MDJ9</accession>
<evidence type="ECO:0000259" key="1">
    <source>
        <dbReference type="Pfam" id="PF08718"/>
    </source>
</evidence>
<dbReference type="InterPro" id="IPR036497">
    <property type="entry name" value="GLTP_sf"/>
</dbReference>
<sequence length="134" mass="15504">MVARDNPLRKMSDSIQALADTVNSANPHIKVSDVVQLCRLNYTSLSYLGIAIKFTDLELQSKVDNLVETSKKYDTIKTLVETEIKNGFAKDNSSHCRNLVRLKRVINLVREAMERLLEHGWYVKPWTKFIYIYI</sequence>
<protein>
    <submittedName>
        <fullName evidence="2">Accelerated cell death 11</fullName>
    </submittedName>
</protein>
<dbReference type="GO" id="GO:0016020">
    <property type="term" value="C:membrane"/>
    <property type="evidence" value="ECO:0007669"/>
    <property type="project" value="TreeGrafter"/>
</dbReference>
<feature type="domain" description="Glycolipid transfer protein" evidence="1">
    <location>
        <begin position="30"/>
        <end position="118"/>
    </location>
</feature>
<dbReference type="Gene3D" id="1.10.3520.10">
    <property type="entry name" value="Glycolipid transfer protein"/>
    <property type="match status" value="1"/>
</dbReference>
<dbReference type="GO" id="GO:1902388">
    <property type="term" value="F:ceramide 1-phosphate transfer activity"/>
    <property type="evidence" value="ECO:0007669"/>
    <property type="project" value="TreeGrafter"/>
</dbReference>
<dbReference type="InterPro" id="IPR014830">
    <property type="entry name" value="Glycolipid_transfer_prot_dom"/>
</dbReference>
<dbReference type="GO" id="GO:0005829">
    <property type="term" value="C:cytosol"/>
    <property type="evidence" value="ECO:0007669"/>
    <property type="project" value="TreeGrafter"/>
</dbReference>
<gene>
    <name evidence="2" type="primary">ACD11_1</name>
    <name evidence="2" type="ORF">CFP56_011355</name>
</gene>
<dbReference type="SUPFAM" id="SSF110004">
    <property type="entry name" value="Glycolipid transfer protein, GLTP"/>
    <property type="match status" value="1"/>
</dbReference>
<comment type="caution">
    <text evidence="2">The sequence shown here is derived from an EMBL/GenBank/DDBJ whole genome shotgun (WGS) entry which is preliminary data.</text>
</comment>
<dbReference type="GO" id="GO:1902387">
    <property type="term" value="F:ceramide 1-phosphate binding"/>
    <property type="evidence" value="ECO:0007669"/>
    <property type="project" value="TreeGrafter"/>
</dbReference>
<dbReference type="PANTHER" id="PTHR10219">
    <property type="entry name" value="GLYCOLIPID TRANSFER PROTEIN-RELATED"/>
    <property type="match status" value="1"/>
</dbReference>
<dbReference type="EMBL" id="PKMF04000002">
    <property type="protein sequence ID" value="KAK7861406.1"/>
    <property type="molecule type" value="Genomic_DNA"/>
</dbReference>
<evidence type="ECO:0000313" key="2">
    <source>
        <dbReference type="EMBL" id="KAK7861406.1"/>
    </source>
</evidence>
<reference evidence="2" key="1">
    <citation type="submission" date="2017-12" db="EMBL/GenBank/DDBJ databases">
        <authorList>
            <person name="Barbosa P."/>
            <person name="Usie A."/>
            <person name="Ramos A.M."/>
        </authorList>
    </citation>
    <scope>NUCLEOTIDE SEQUENCE</scope>
    <source>
        <strain evidence="2">HL8</strain>
        <tissue evidence="2">Leaves</tissue>
    </source>
</reference>
<dbReference type="PANTHER" id="PTHR10219:SF43">
    <property type="entry name" value="GLYCOLIPID TRANSFER PROTEIN DOMAIN-CONTAINING PROTEIN"/>
    <property type="match status" value="1"/>
</dbReference>
<reference evidence="2" key="3">
    <citation type="submission" date="2023-07" db="EMBL/GenBank/DDBJ databases">
        <title>An improved reference 1 genome and first organelle genomes of Quercus suber.</title>
        <authorList>
            <consortium name="Genosuber Consortium"/>
            <person name="Usie A."/>
            <person name="Serra O."/>
            <person name="Barros P."/>
        </authorList>
    </citation>
    <scope>NUCLEOTIDE SEQUENCE</scope>
    <source>
        <strain evidence="2">HL8</strain>
        <tissue evidence="2">Leaves</tissue>
    </source>
</reference>
<reference evidence="2" key="2">
    <citation type="journal article" date="2018" name="Sci. Data">
        <title>The draft genome sequence of cork oak.</title>
        <authorList>
            <person name="Ramos A.M."/>
            <person name="Usie A."/>
            <person name="Barbosa P."/>
            <person name="Barros P.M."/>
            <person name="Capote T."/>
            <person name="Chaves I."/>
            <person name="Simoes F."/>
            <person name="Abreu I."/>
            <person name="Carrasquinho I."/>
            <person name="Faro C."/>
            <person name="Guimaraes J.B."/>
            <person name="Mendonca D."/>
            <person name="Nobrega F."/>
            <person name="Rodrigues L."/>
            <person name="Saibo N.J.M."/>
            <person name="Varela M.C."/>
            <person name="Egas C."/>
            <person name="Matos J."/>
            <person name="Miguel C.M."/>
            <person name="Oliveira M.M."/>
            <person name="Ricardo C.P."/>
            <person name="Goncalves S."/>
        </authorList>
    </citation>
    <scope>NUCLEOTIDE SEQUENCE [LARGE SCALE GENOMIC DNA]</scope>
    <source>
        <strain evidence="2">HL8</strain>
    </source>
</reference>